<comment type="catalytic activity">
    <reaction evidence="13">
        <text>2 Fe(II)-[cytochrome c] + H2O2 + 2 H(+) = 2 Fe(III)-[cytochrome c] + 2 H2O</text>
        <dbReference type="Rhea" id="RHEA:16581"/>
        <dbReference type="Rhea" id="RHEA-COMP:10350"/>
        <dbReference type="Rhea" id="RHEA-COMP:14399"/>
        <dbReference type="ChEBI" id="CHEBI:15377"/>
        <dbReference type="ChEBI" id="CHEBI:15378"/>
        <dbReference type="ChEBI" id="CHEBI:16240"/>
        <dbReference type="ChEBI" id="CHEBI:29033"/>
        <dbReference type="ChEBI" id="CHEBI:29034"/>
        <dbReference type="EC" id="1.11.1.5"/>
    </reaction>
</comment>
<dbReference type="PROSITE" id="PS50873">
    <property type="entry name" value="PEROXIDASE_4"/>
    <property type="match status" value="1"/>
</dbReference>
<keyword evidence="18" id="KW-1185">Reference proteome</keyword>
<dbReference type="Pfam" id="PF00141">
    <property type="entry name" value="peroxidase"/>
    <property type="match status" value="1"/>
</dbReference>
<evidence type="ECO:0000256" key="5">
    <source>
        <dbReference type="ARBA" id="ARBA00022559"/>
    </source>
</evidence>
<keyword evidence="5 14" id="KW-0575">Peroxidase</keyword>
<keyword evidence="7" id="KW-0479">Metal-binding</keyword>
<evidence type="ECO:0000256" key="10">
    <source>
        <dbReference type="ARBA" id="ARBA00023004"/>
    </source>
</evidence>
<keyword evidence="6" id="KW-0349">Heme</keyword>
<dbReference type="InterPro" id="IPR044831">
    <property type="entry name" value="Ccp1-like"/>
</dbReference>
<dbReference type="GO" id="GO:0042744">
    <property type="term" value="P:hydrogen peroxide catabolic process"/>
    <property type="evidence" value="ECO:0007669"/>
    <property type="project" value="TreeGrafter"/>
</dbReference>
<evidence type="ECO:0000256" key="6">
    <source>
        <dbReference type="ARBA" id="ARBA00022617"/>
    </source>
</evidence>
<comment type="subcellular location">
    <subcellularLocation>
        <location evidence="3">Mitochondrion intermembrane space</location>
    </subcellularLocation>
    <subcellularLocation>
        <location evidence="2">Mitochondrion matrix</location>
    </subcellularLocation>
</comment>
<dbReference type="EC" id="1.11.1.-" evidence="14"/>
<dbReference type="InterPro" id="IPR002016">
    <property type="entry name" value="Haem_peroxidase"/>
</dbReference>
<dbReference type="GO" id="GO:0004130">
    <property type="term" value="F:cytochrome-c peroxidase activity"/>
    <property type="evidence" value="ECO:0007669"/>
    <property type="project" value="UniProtKB-EC"/>
</dbReference>
<dbReference type="InterPro" id="IPR002207">
    <property type="entry name" value="Peroxidase_I"/>
</dbReference>
<dbReference type="GO" id="GO:0005759">
    <property type="term" value="C:mitochondrial matrix"/>
    <property type="evidence" value="ECO:0007669"/>
    <property type="project" value="UniProtKB-SubCell"/>
</dbReference>
<dbReference type="PANTHER" id="PTHR31356:SF58">
    <property type="entry name" value="CYTOCHROME C PEROXIDASE, MITOCHONDRIAL"/>
    <property type="match status" value="1"/>
</dbReference>
<dbReference type="InterPro" id="IPR010255">
    <property type="entry name" value="Haem_peroxidase_sf"/>
</dbReference>
<evidence type="ECO:0000259" key="16">
    <source>
        <dbReference type="PROSITE" id="PS50873"/>
    </source>
</evidence>
<dbReference type="GO" id="GO:0005758">
    <property type="term" value="C:mitochondrial intermembrane space"/>
    <property type="evidence" value="ECO:0007669"/>
    <property type="project" value="UniProtKB-SubCell"/>
</dbReference>
<dbReference type="Gene3D" id="1.10.420.10">
    <property type="entry name" value="Peroxidase, domain 2"/>
    <property type="match status" value="1"/>
</dbReference>
<protein>
    <recommendedName>
        <fullName evidence="14">Peroxidase</fullName>
        <ecNumber evidence="14">1.11.1.-</ecNumber>
    </recommendedName>
</protein>
<dbReference type="AlphaFoldDB" id="A0A1Q2YGE8"/>
<name>A0A1Q2YGE8_9ASCO</name>
<dbReference type="Proteomes" id="UP000186136">
    <property type="component" value="Unassembled WGS sequence"/>
</dbReference>
<evidence type="ECO:0000313" key="17">
    <source>
        <dbReference type="EMBL" id="GAV28555.1"/>
    </source>
</evidence>
<dbReference type="GO" id="GO:0034599">
    <property type="term" value="P:cellular response to oxidative stress"/>
    <property type="evidence" value="ECO:0007669"/>
    <property type="project" value="InterPro"/>
</dbReference>
<reference evidence="17 18" key="1">
    <citation type="submission" date="2016-08" db="EMBL/GenBank/DDBJ databases">
        <title>Whole genome shotgun sequence of Pichia membranifaciens KS47-1.</title>
        <authorList>
            <person name="Konishi M."/>
            <person name="Ishida M."/>
            <person name="Arakawa T."/>
            <person name="Kato Y."/>
            <person name="Horiuchi J."/>
        </authorList>
    </citation>
    <scope>NUCLEOTIDE SEQUENCE [LARGE SCALE GENOMIC DNA]</scope>
    <source>
        <strain evidence="17 18">KS47-1</strain>
    </source>
</reference>
<evidence type="ECO:0000256" key="12">
    <source>
        <dbReference type="ARBA" id="ARBA00038574"/>
    </source>
</evidence>
<evidence type="ECO:0000256" key="3">
    <source>
        <dbReference type="ARBA" id="ARBA00004569"/>
    </source>
</evidence>
<gene>
    <name evidence="17" type="ORF">PMKS-002026</name>
</gene>
<comment type="caution">
    <text evidence="17">The sequence shown here is derived from an EMBL/GenBank/DDBJ whole genome shotgun (WGS) entry which is preliminary data.</text>
</comment>
<dbReference type="PROSITE" id="PS00436">
    <property type="entry name" value="PEROXIDASE_2"/>
    <property type="match status" value="1"/>
</dbReference>
<accession>A0A1Q2YGE8</accession>
<evidence type="ECO:0000256" key="13">
    <source>
        <dbReference type="ARBA" id="ARBA00049265"/>
    </source>
</evidence>
<keyword evidence="11" id="KW-0496">Mitochondrion</keyword>
<feature type="region of interest" description="Disordered" evidence="15">
    <location>
        <begin position="130"/>
        <end position="154"/>
    </location>
</feature>
<dbReference type="InterPro" id="IPR019794">
    <property type="entry name" value="Peroxidases_AS"/>
</dbReference>
<comment type="similarity">
    <text evidence="4">Belongs to the peroxidase family. Cytochrome c peroxidase subfamily.</text>
</comment>
<dbReference type="PRINTS" id="PR00459">
    <property type="entry name" value="ASPEROXIDASE"/>
</dbReference>
<keyword evidence="10" id="KW-0408">Iron</keyword>
<dbReference type="PRINTS" id="PR00458">
    <property type="entry name" value="PEROXIDASE"/>
</dbReference>
<evidence type="ECO:0000256" key="15">
    <source>
        <dbReference type="SAM" id="MobiDB-lite"/>
    </source>
</evidence>
<keyword evidence="8" id="KW-0809">Transit peptide</keyword>
<feature type="domain" description="Plant heme peroxidase family profile" evidence="16">
    <location>
        <begin position="113"/>
        <end position="371"/>
    </location>
</feature>
<sequence length="371" mass="41356">MSSASAYANRSLSAARQSARYRFRLSSPLLISLAVAGSAAYAYNSNKTNNNNNGNGNGNGSFLSKALFGFGASSKVATNVREASAKHDQDYYQKVYNAIAQKLVDVDDYDYGSYAPLLVRLAWHNCGSYDQDDNSPTKGGSYAGTMRFEKEQGDPENTGLVLGLRYLDSIKDQFPDLSHGDLYTLGGVVGVQEMGGPKIGWRPGRVDLPIDVTPPYRRLPDAAQTTGSYVRSVFTDRLGFTDQELVVLIGVGHAIGRCHTKNSGFDGPWTFSPTTISNEFFKLLLSEDWQFKKWDGKKQYEDQGSHSLMMLPTDMVMKQDPKMKKYVELYAKDEDRCMKDFADAFSKLLERGIKFDSKKMYFKTMEEQGLD</sequence>
<evidence type="ECO:0000256" key="4">
    <source>
        <dbReference type="ARBA" id="ARBA00005997"/>
    </source>
</evidence>
<keyword evidence="9 14" id="KW-0560">Oxidoreductase</keyword>
<evidence type="ECO:0000256" key="1">
    <source>
        <dbReference type="ARBA" id="ARBA00003917"/>
    </source>
</evidence>
<dbReference type="SUPFAM" id="SSF48113">
    <property type="entry name" value="Heme-dependent peroxidases"/>
    <property type="match status" value="1"/>
</dbReference>
<evidence type="ECO:0000256" key="9">
    <source>
        <dbReference type="ARBA" id="ARBA00023002"/>
    </source>
</evidence>
<dbReference type="GO" id="GO:0020037">
    <property type="term" value="F:heme binding"/>
    <property type="evidence" value="ECO:0007669"/>
    <property type="project" value="UniProtKB-UniRule"/>
</dbReference>
<evidence type="ECO:0000256" key="8">
    <source>
        <dbReference type="ARBA" id="ARBA00022946"/>
    </source>
</evidence>
<dbReference type="GO" id="GO:0000302">
    <property type="term" value="P:response to reactive oxygen species"/>
    <property type="evidence" value="ECO:0007669"/>
    <property type="project" value="TreeGrafter"/>
</dbReference>
<evidence type="ECO:0000313" key="18">
    <source>
        <dbReference type="Proteomes" id="UP000186136"/>
    </source>
</evidence>
<evidence type="ECO:0000256" key="2">
    <source>
        <dbReference type="ARBA" id="ARBA00004305"/>
    </source>
</evidence>
<proteinExistence type="inferred from homology"/>
<comment type="subunit">
    <text evidence="12">Forms a one-to-one complex with cytochrome c.</text>
</comment>
<dbReference type="OrthoDB" id="2859658at2759"/>
<dbReference type="Gene3D" id="1.10.520.10">
    <property type="match status" value="1"/>
</dbReference>
<evidence type="ECO:0000256" key="11">
    <source>
        <dbReference type="ARBA" id="ARBA00023128"/>
    </source>
</evidence>
<dbReference type="EMBL" id="BDGI01000072">
    <property type="protein sequence ID" value="GAV28555.1"/>
    <property type="molecule type" value="Genomic_DNA"/>
</dbReference>
<organism evidence="17 18">
    <name type="scientific">Pichia membranifaciens</name>
    <dbReference type="NCBI Taxonomy" id="4926"/>
    <lineage>
        <taxon>Eukaryota</taxon>
        <taxon>Fungi</taxon>
        <taxon>Dikarya</taxon>
        <taxon>Ascomycota</taxon>
        <taxon>Saccharomycotina</taxon>
        <taxon>Pichiomycetes</taxon>
        <taxon>Pichiales</taxon>
        <taxon>Pichiaceae</taxon>
        <taxon>Pichia</taxon>
    </lineage>
</organism>
<evidence type="ECO:0000256" key="14">
    <source>
        <dbReference type="RuleBase" id="RU363051"/>
    </source>
</evidence>
<dbReference type="PANTHER" id="PTHR31356">
    <property type="entry name" value="THYLAKOID LUMENAL 29 KDA PROTEIN, CHLOROPLASTIC-RELATED"/>
    <property type="match status" value="1"/>
</dbReference>
<dbReference type="FunFam" id="1.10.420.10:FF:000009">
    <property type="entry name" value="Ascorbate peroxidase"/>
    <property type="match status" value="1"/>
</dbReference>
<comment type="function">
    <text evidence="1">Destroys radicals which are normally produced within the cells and which are toxic to biological systems.</text>
</comment>
<evidence type="ECO:0000256" key="7">
    <source>
        <dbReference type="ARBA" id="ARBA00022723"/>
    </source>
</evidence>
<dbReference type="GO" id="GO:0046872">
    <property type="term" value="F:metal ion binding"/>
    <property type="evidence" value="ECO:0007669"/>
    <property type="project" value="UniProtKB-UniRule"/>
</dbReference>